<evidence type="ECO:0000256" key="1">
    <source>
        <dbReference type="SAM" id="Phobius"/>
    </source>
</evidence>
<protein>
    <submittedName>
        <fullName evidence="2">Transporter</fullName>
    </submittedName>
</protein>
<evidence type="ECO:0000313" key="3">
    <source>
        <dbReference type="Proteomes" id="UP000831775"/>
    </source>
</evidence>
<dbReference type="Proteomes" id="UP000831775">
    <property type="component" value="Chromosome"/>
</dbReference>
<feature type="transmembrane region" description="Helical" evidence="1">
    <location>
        <begin position="479"/>
        <end position="504"/>
    </location>
</feature>
<feature type="transmembrane region" description="Helical" evidence="1">
    <location>
        <begin position="203"/>
        <end position="226"/>
    </location>
</feature>
<feature type="transmembrane region" description="Helical" evidence="1">
    <location>
        <begin position="55"/>
        <end position="79"/>
    </location>
</feature>
<feature type="transmembrane region" description="Helical" evidence="1">
    <location>
        <begin position="510"/>
        <end position="531"/>
    </location>
</feature>
<keyword evidence="1" id="KW-0472">Membrane</keyword>
<gene>
    <name evidence="2" type="ORF">MUN76_00815</name>
</gene>
<feature type="transmembrane region" description="Helical" evidence="1">
    <location>
        <begin position="132"/>
        <end position="160"/>
    </location>
</feature>
<keyword evidence="1" id="KW-0812">Transmembrane</keyword>
<keyword evidence="1" id="KW-1133">Transmembrane helix</keyword>
<feature type="transmembrane region" description="Helical" evidence="1">
    <location>
        <begin position="91"/>
        <end position="112"/>
    </location>
</feature>
<feature type="transmembrane region" description="Helical" evidence="1">
    <location>
        <begin position="434"/>
        <end position="458"/>
    </location>
</feature>
<feature type="transmembrane region" description="Helical" evidence="1">
    <location>
        <begin position="263"/>
        <end position="281"/>
    </location>
</feature>
<sequence length="553" mass="56597">MVEPVLTPGGVLEPGRLGLVGATAARTSGVARVRVLVRLRFAVMWNTLRRHPMQLVGAIVGGLYALGLLAALVIALVGLSFAPTELARTALVLGGSVVLLGWMVGPIVTSGMDRTLDPARLVGIPISPNLQLTGIAAASLLGIPGLVTLLVSLTSAVVWLRSPGAFVVALLLAPVGAITAVLACQLVITALSRLSASRRFREVMGGLLILVLVLLGPIFTGIGAGVATLAERLPAIAAGFGWTPLGAVWAVPAGLAEGHWLQAAAQALIALATPVVLGLAWRRLFLSNLGTSAGGSRASGRAGAGWFARFPATPRGAVAARALTYWLRDPRYLQSLIVVLVMPVVFGFVSATTGAPILLPGSTVLVAVLISLSTFADISYDGTAFSAHVLRGVRGIDDRLGRIWANAIVGVPVILLVALVTTAIVGRFDQLPTLLGLVAAVTLGGFGVASVCSALFVMPVPASGENPFASKPGAGVLSMVGMAGSYGSLALLSLPTIGFTIAAGVTGAPWLIWTTLAVGIVNGAVVCWIGIRWGAAIFDRRAPELFARVVAQG</sequence>
<keyword evidence="3" id="KW-1185">Reference proteome</keyword>
<feature type="transmembrane region" description="Helical" evidence="1">
    <location>
        <begin position="403"/>
        <end position="428"/>
    </location>
</feature>
<proteinExistence type="predicted"/>
<feature type="transmembrane region" description="Helical" evidence="1">
    <location>
        <begin position="167"/>
        <end position="191"/>
    </location>
</feature>
<evidence type="ECO:0000313" key="2">
    <source>
        <dbReference type="EMBL" id="UOQ60564.1"/>
    </source>
</evidence>
<accession>A0ABY4FWM1</accession>
<feature type="transmembrane region" description="Helical" evidence="1">
    <location>
        <begin position="233"/>
        <end position="251"/>
    </location>
</feature>
<feature type="transmembrane region" description="Helical" evidence="1">
    <location>
        <begin position="336"/>
        <end position="358"/>
    </location>
</feature>
<dbReference type="EMBL" id="CP095043">
    <property type="protein sequence ID" value="UOQ60564.1"/>
    <property type="molecule type" value="Genomic_DNA"/>
</dbReference>
<feature type="transmembrane region" description="Helical" evidence="1">
    <location>
        <begin position="364"/>
        <end position="382"/>
    </location>
</feature>
<organism evidence="2 3">
    <name type="scientific">Leucobacter rhizosphaerae</name>
    <dbReference type="NCBI Taxonomy" id="2932245"/>
    <lineage>
        <taxon>Bacteria</taxon>
        <taxon>Bacillati</taxon>
        <taxon>Actinomycetota</taxon>
        <taxon>Actinomycetes</taxon>
        <taxon>Micrococcales</taxon>
        <taxon>Microbacteriaceae</taxon>
        <taxon>Leucobacter</taxon>
    </lineage>
</organism>
<dbReference type="RefSeq" id="WP_244686308.1">
    <property type="nucleotide sequence ID" value="NZ_CP095043.1"/>
</dbReference>
<reference evidence="2 3" key="1">
    <citation type="submission" date="2022-04" db="EMBL/GenBank/DDBJ databases">
        <title>Leucobacter sp. isolated from rhizosphere of onion.</title>
        <authorList>
            <person name="Won M."/>
            <person name="Lee C.-M."/>
            <person name="Woen H.-Y."/>
            <person name="Kwon S.-W."/>
        </authorList>
    </citation>
    <scope>NUCLEOTIDE SEQUENCE [LARGE SCALE GENOMIC DNA]</scope>
    <source>
        <strain evidence="2 3">H25R-14</strain>
    </source>
</reference>
<name>A0ABY4FWM1_9MICO</name>